<dbReference type="InterPro" id="IPR036378">
    <property type="entry name" value="FAS1_dom_sf"/>
</dbReference>
<dbReference type="EMBL" id="NOXV01000298">
    <property type="protein sequence ID" value="OYQ33914.1"/>
    <property type="molecule type" value="Genomic_DNA"/>
</dbReference>
<sequence length="337" mass="35046">MKKVLVKFSALVLFAGTVLVSCSDDDNNNNTQQQQTIAQIASGNPNFSTLVAALNRTGLTNTLNGSGQFTVFAPTNDAFQTFFNSLGQNQNVNTVDINVLRNTLLNHVIATEIPSSAIPASTYVNTLSPISTANNAPTISMFVQKSGSTVTLNGGVDSKGAVVTTADLDASNGVIHVVNRVIQIPTIVDHVIDNPSFDTLQAVVTSTSGAFGDQSAVLTALNGITAAAPATLFAPNNQAFTDATTGTGFAVGATAAQVTKVLQYHVTTAGNVRSNQLQNNQSIPTITSPVQNLTAILGGGNVDIRDSANNLARVFQADIQASNGVIHGVNRVLRPQL</sequence>
<dbReference type="PANTHER" id="PTHR10900">
    <property type="entry name" value="PERIOSTIN-RELATED"/>
    <property type="match status" value="1"/>
</dbReference>
<feature type="signal peptide" evidence="1">
    <location>
        <begin position="1"/>
        <end position="23"/>
    </location>
</feature>
<keyword evidence="4" id="KW-1185">Reference proteome</keyword>
<comment type="caution">
    <text evidence="3">The sequence shown here is derived from an EMBL/GenBank/DDBJ whole genome shotgun (WGS) entry which is preliminary data.</text>
</comment>
<dbReference type="PROSITE" id="PS51257">
    <property type="entry name" value="PROKAR_LIPOPROTEIN"/>
    <property type="match status" value="1"/>
</dbReference>
<dbReference type="GO" id="GO:0005615">
    <property type="term" value="C:extracellular space"/>
    <property type="evidence" value="ECO:0007669"/>
    <property type="project" value="TreeGrafter"/>
</dbReference>
<dbReference type="Pfam" id="PF02469">
    <property type="entry name" value="Fasciclin"/>
    <property type="match status" value="2"/>
</dbReference>
<organism evidence="3 4">
    <name type="scientific">Flavobacterium cyanobacteriorum</name>
    <dbReference type="NCBI Taxonomy" id="2022802"/>
    <lineage>
        <taxon>Bacteria</taxon>
        <taxon>Pseudomonadati</taxon>
        <taxon>Bacteroidota</taxon>
        <taxon>Flavobacteriia</taxon>
        <taxon>Flavobacteriales</taxon>
        <taxon>Flavobacteriaceae</taxon>
        <taxon>Flavobacterium</taxon>
    </lineage>
</organism>
<dbReference type="InterPro" id="IPR000782">
    <property type="entry name" value="FAS1_domain"/>
</dbReference>
<dbReference type="Gene3D" id="2.30.180.10">
    <property type="entry name" value="FAS1 domain"/>
    <property type="match status" value="2"/>
</dbReference>
<dbReference type="PANTHER" id="PTHR10900:SF77">
    <property type="entry name" value="FI19380P1"/>
    <property type="match status" value="1"/>
</dbReference>
<dbReference type="Proteomes" id="UP000216605">
    <property type="component" value="Unassembled WGS sequence"/>
</dbReference>
<evidence type="ECO:0000313" key="4">
    <source>
        <dbReference type="Proteomes" id="UP000216605"/>
    </source>
</evidence>
<dbReference type="SMART" id="SM00554">
    <property type="entry name" value="FAS1"/>
    <property type="match status" value="2"/>
</dbReference>
<dbReference type="InterPro" id="IPR050904">
    <property type="entry name" value="Adhesion/Biosynth-related"/>
</dbReference>
<reference evidence="3 4" key="1">
    <citation type="submission" date="2017-07" db="EMBL/GenBank/DDBJ databases">
        <title>Flavobacterium cyanobacteriorum sp. nov., isolated from cyanobacterial aggregates in a eutrophic lake.</title>
        <authorList>
            <person name="Cai H."/>
        </authorList>
    </citation>
    <scope>NUCLEOTIDE SEQUENCE [LARGE SCALE GENOMIC DNA]</scope>
    <source>
        <strain evidence="3 4">TH021</strain>
    </source>
</reference>
<protein>
    <recommendedName>
        <fullName evidence="2">FAS1 domain-containing protein</fullName>
    </recommendedName>
</protein>
<gene>
    <name evidence="3" type="ORF">CHU92_12560</name>
</gene>
<keyword evidence="1" id="KW-0732">Signal</keyword>
<proteinExistence type="predicted"/>
<dbReference type="AlphaFoldDB" id="A0A255YZ14"/>
<dbReference type="PROSITE" id="PS50213">
    <property type="entry name" value="FAS1"/>
    <property type="match status" value="2"/>
</dbReference>
<dbReference type="RefSeq" id="WP_094416096.1">
    <property type="nucleotide sequence ID" value="NZ_NOXV01000298.1"/>
</dbReference>
<dbReference type="OrthoDB" id="9800666at2"/>
<accession>A0A255YZ14</accession>
<feature type="domain" description="FAS1" evidence="2">
    <location>
        <begin position="34"/>
        <end position="182"/>
    </location>
</feature>
<evidence type="ECO:0000259" key="2">
    <source>
        <dbReference type="PROSITE" id="PS50213"/>
    </source>
</evidence>
<name>A0A255YZ14_9FLAO</name>
<evidence type="ECO:0000256" key="1">
    <source>
        <dbReference type="SAM" id="SignalP"/>
    </source>
</evidence>
<feature type="domain" description="FAS1" evidence="2">
    <location>
        <begin position="184"/>
        <end position="333"/>
    </location>
</feature>
<feature type="chain" id="PRO_5012852634" description="FAS1 domain-containing protein" evidence="1">
    <location>
        <begin position="24"/>
        <end position="337"/>
    </location>
</feature>
<dbReference type="SUPFAM" id="SSF82153">
    <property type="entry name" value="FAS1 domain"/>
    <property type="match status" value="2"/>
</dbReference>
<evidence type="ECO:0000313" key="3">
    <source>
        <dbReference type="EMBL" id="OYQ33914.1"/>
    </source>
</evidence>